<feature type="region of interest" description="Disordered" evidence="1">
    <location>
        <begin position="115"/>
        <end position="134"/>
    </location>
</feature>
<feature type="region of interest" description="Disordered" evidence="1">
    <location>
        <begin position="1"/>
        <end position="20"/>
    </location>
</feature>
<name>A0A261EWI6_9BIFI</name>
<dbReference type="InterPro" id="IPR026881">
    <property type="entry name" value="WYL_dom"/>
</dbReference>
<dbReference type="Proteomes" id="UP000216725">
    <property type="component" value="Unassembled WGS sequence"/>
</dbReference>
<dbReference type="PROSITE" id="PS52050">
    <property type="entry name" value="WYL"/>
    <property type="match status" value="1"/>
</dbReference>
<organism evidence="3 4">
    <name type="scientific">Pseudoscardovia radai</name>
    <dbReference type="NCBI Taxonomy" id="987066"/>
    <lineage>
        <taxon>Bacteria</taxon>
        <taxon>Bacillati</taxon>
        <taxon>Actinomycetota</taxon>
        <taxon>Actinomycetes</taxon>
        <taxon>Bifidobacteriales</taxon>
        <taxon>Bifidobacteriaceae</taxon>
        <taxon>Pseudoscardovia</taxon>
    </lineage>
</organism>
<dbReference type="Pfam" id="PF13280">
    <property type="entry name" value="WYL"/>
    <property type="match status" value="1"/>
</dbReference>
<evidence type="ECO:0000256" key="1">
    <source>
        <dbReference type="SAM" id="MobiDB-lite"/>
    </source>
</evidence>
<protein>
    <submittedName>
        <fullName evidence="3">WYL domain-containing protein</fullName>
    </submittedName>
</protein>
<reference evidence="3 4" key="1">
    <citation type="journal article" date="2017" name="BMC Genomics">
        <title>Comparative genomic and phylogenomic analyses of the Bifidobacteriaceae family.</title>
        <authorList>
            <person name="Lugli G.A."/>
            <person name="Milani C."/>
            <person name="Turroni F."/>
            <person name="Duranti S."/>
            <person name="Mancabelli L."/>
            <person name="Mangifesta M."/>
            <person name="Ferrario C."/>
            <person name="Modesto M."/>
            <person name="Mattarelli P."/>
            <person name="Jiri K."/>
            <person name="van Sinderen D."/>
            <person name="Ventura M."/>
        </authorList>
    </citation>
    <scope>NUCLEOTIDE SEQUENCE [LARGE SCALE GENOMIC DNA]</scope>
    <source>
        <strain evidence="3 4">DSM 24742</strain>
    </source>
</reference>
<gene>
    <name evidence="3" type="ORF">PSRA_1247</name>
</gene>
<dbReference type="AlphaFoldDB" id="A0A261EWI6"/>
<evidence type="ECO:0000313" key="4">
    <source>
        <dbReference type="Proteomes" id="UP000216725"/>
    </source>
</evidence>
<accession>A0A261EWI6</accession>
<keyword evidence="4" id="KW-1185">Reference proteome</keyword>
<proteinExistence type="predicted"/>
<evidence type="ECO:0000259" key="2">
    <source>
        <dbReference type="Pfam" id="PF13280"/>
    </source>
</evidence>
<dbReference type="OrthoDB" id="3235497at2"/>
<sequence length="464" mass="50685">MTTHDDSHANPSVDASADHSMVPAHLADSTSAVDLRSAMEARSTRTSRPLMDVFTALWNHSSDDHPLTPDEIIWFLAHDNRQNSFYRTPSREAVVNELRYLEYTRFLGREVRRVDDDADGDADGKGKGAGNGRDAGGRWYMAPVLSSSEVRLLEDGLMLSRIDPEELRGVISGLRQLAGGNAPSDELPDIPIAGYEHINGEFLATVENITQAISDGMAVVFSYCDYDEHGDLVRRMKRLDDGTRGDTPRKYVLDPYNMVYKKGRYYLLGHFHDNPVPESVDQDEKHTNLTCFAVNRIRDLRISTMRIAAPAGTWDENGLPRALTGAPRFDAVAFARQRPHLTMGTLIDVVMSVGPGMLTNVYEWFDDPKVERVDGPFEAGAGAVGGAGAGAGAAGAGGAGGAGAAGAAERGAAYHYRVTVRSPQLSIVWWALQYALSEVRIESPQAVRDELHRAGALLTQRYGE</sequence>
<dbReference type="RefSeq" id="WP_094661061.1">
    <property type="nucleotide sequence ID" value="NZ_MWWR01000010.1"/>
</dbReference>
<evidence type="ECO:0000313" key="3">
    <source>
        <dbReference type="EMBL" id="OZG51205.1"/>
    </source>
</evidence>
<comment type="caution">
    <text evidence="3">The sequence shown here is derived from an EMBL/GenBank/DDBJ whole genome shotgun (WGS) entry which is preliminary data.</text>
</comment>
<dbReference type="EMBL" id="MWWR01000010">
    <property type="protein sequence ID" value="OZG51205.1"/>
    <property type="molecule type" value="Genomic_DNA"/>
</dbReference>
<feature type="domain" description="WYL" evidence="2">
    <location>
        <begin position="244"/>
        <end position="302"/>
    </location>
</feature>